<evidence type="ECO:0000313" key="2">
    <source>
        <dbReference type="EMBL" id="KAJ1093178.1"/>
    </source>
</evidence>
<evidence type="ECO:0000313" key="3">
    <source>
        <dbReference type="Proteomes" id="UP001066276"/>
    </source>
</evidence>
<organism evidence="2 3">
    <name type="scientific">Pleurodeles waltl</name>
    <name type="common">Iberian ribbed newt</name>
    <dbReference type="NCBI Taxonomy" id="8319"/>
    <lineage>
        <taxon>Eukaryota</taxon>
        <taxon>Metazoa</taxon>
        <taxon>Chordata</taxon>
        <taxon>Craniata</taxon>
        <taxon>Vertebrata</taxon>
        <taxon>Euteleostomi</taxon>
        <taxon>Amphibia</taxon>
        <taxon>Batrachia</taxon>
        <taxon>Caudata</taxon>
        <taxon>Salamandroidea</taxon>
        <taxon>Salamandridae</taxon>
        <taxon>Pleurodelinae</taxon>
        <taxon>Pleurodeles</taxon>
    </lineage>
</organism>
<feature type="region of interest" description="Disordered" evidence="1">
    <location>
        <begin position="1"/>
        <end position="104"/>
    </location>
</feature>
<feature type="non-terminal residue" evidence="2">
    <location>
        <position position="104"/>
    </location>
</feature>
<sequence>PFMPFLPLGNVGSASVSAPVAPEVSAPEVSASSASAFRPVTPAGPSATPRQTSLHSTPGSTSKLPVAPDPASDGSGDRRRSSASADAMSMPRIEERLHSKRRAL</sequence>
<feature type="non-terminal residue" evidence="2">
    <location>
        <position position="1"/>
    </location>
</feature>
<protein>
    <submittedName>
        <fullName evidence="2">Uncharacterized protein</fullName>
    </submittedName>
</protein>
<feature type="compositionally biased region" description="Low complexity" evidence="1">
    <location>
        <begin position="13"/>
        <end position="36"/>
    </location>
</feature>
<dbReference type="EMBL" id="JANPWB010000015">
    <property type="protein sequence ID" value="KAJ1093178.1"/>
    <property type="molecule type" value="Genomic_DNA"/>
</dbReference>
<dbReference type="AlphaFoldDB" id="A0AAV7LWI2"/>
<feature type="compositionally biased region" description="Low complexity" evidence="1">
    <location>
        <begin position="82"/>
        <end position="91"/>
    </location>
</feature>
<comment type="caution">
    <text evidence="2">The sequence shown here is derived from an EMBL/GenBank/DDBJ whole genome shotgun (WGS) entry which is preliminary data.</text>
</comment>
<keyword evidence="3" id="KW-1185">Reference proteome</keyword>
<name>A0AAV7LWI2_PLEWA</name>
<gene>
    <name evidence="2" type="ORF">NDU88_006285</name>
</gene>
<accession>A0AAV7LWI2</accession>
<reference evidence="2" key="1">
    <citation type="journal article" date="2022" name="bioRxiv">
        <title>Sequencing and chromosome-scale assembly of the giantPleurodeles waltlgenome.</title>
        <authorList>
            <person name="Brown T."/>
            <person name="Elewa A."/>
            <person name="Iarovenko S."/>
            <person name="Subramanian E."/>
            <person name="Araus A.J."/>
            <person name="Petzold A."/>
            <person name="Susuki M."/>
            <person name="Suzuki K.-i.T."/>
            <person name="Hayashi T."/>
            <person name="Toyoda A."/>
            <person name="Oliveira C."/>
            <person name="Osipova E."/>
            <person name="Leigh N.D."/>
            <person name="Simon A."/>
            <person name="Yun M.H."/>
        </authorList>
    </citation>
    <scope>NUCLEOTIDE SEQUENCE</scope>
    <source>
        <strain evidence="2">20211129_DDA</strain>
        <tissue evidence="2">Liver</tissue>
    </source>
</reference>
<dbReference type="Proteomes" id="UP001066276">
    <property type="component" value="Chromosome 11"/>
</dbReference>
<evidence type="ECO:0000256" key="1">
    <source>
        <dbReference type="SAM" id="MobiDB-lite"/>
    </source>
</evidence>
<proteinExistence type="predicted"/>
<feature type="compositionally biased region" description="Polar residues" evidence="1">
    <location>
        <begin position="48"/>
        <end position="63"/>
    </location>
</feature>